<dbReference type="OrthoDB" id="4055611at2759"/>
<reference evidence="2" key="1">
    <citation type="journal article" date="2013" name="Genome Announc.">
        <title>Genome sequence of the food spoilage yeast Zygosaccharomyces bailii CLIB 213(T).</title>
        <authorList>
            <person name="Galeote V."/>
            <person name="Bigey F."/>
            <person name="Devillers H."/>
            <person name="Neuveglise C."/>
            <person name="Dequin S."/>
        </authorList>
    </citation>
    <scope>NUCLEOTIDE SEQUENCE [LARGE SCALE GENOMIC DNA]</scope>
    <source>
        <strain evidence="2">CLIB 213 / ATCC 58445 / CBS 680 / CCRC 21525 / NBRC 1098 / NCYC 1416 / NRRL Y-2227</strain>
    </source>
</reference>
<dbReference type="Gene3D" id="3.40.50.300">
    <property type="entry name" value="P-loop containing nucleotide triphosphate hydrolases"/>
    <property type="match status" value="1"/>
</dbReference>
<evidence type="ECO:0000313" key="2">
    <source>
        <dbReference type="Proteomes" id="UP000019375"/>
    </source>
</evidence>
<proteinExistence type="predicted"/>
<evidence type="ECO:0000313" key="1">
    <source>
        <dbReference type="EMBL" id="CDF90464.1"/>
    </source>
</evidence>
<dbReference type="InterPro" id="IPR027417">
    <property type="entry name" value="P-loop_NTPase"/>
</dbReference>
<organism evidence="1 2">
    <name type="scientific">Zygosaccharomyces bailii (strain CLIB 213 / ATCC 58445 / CBS 680 / BCRC 21525 / NBRC 1098 / NCYC 1416 / NRRL Y-2227)</name>
    <dbReference type="NCBI Taxonomy" id="1333698"/>
    <lineage>
        <taxon>Eukaryota</taxon>
        <taxon>Fungi</taxon>
        <taxon>Dikarya</taxon>
        <taxon>Ascomycota</taxon>
        <taxon>Saccharomycotina</taxon>
        <taxon>Saccharomycetes</taxon>
        <taxon>Saccharomycetales</taxon>
        <taxon>Saccharomycetaceae</taxon>
        <taxon>Zygosaccharomyces</taxon>
    </lineage>
</organism>
<accession>A0A8J2X9I6</accession>
<dbReference type="GO" id="GO:0097196">
    <property type="term" value="C:Shu complex"/>
    <property type="evidence" value="ECO:0007669"/>
    <property type="project" value="InterPro"/>
</dbReference>
<dbReference type="InterPro" id="IPR031779">
    <property type="entry name" value="Psy3"/>
</dbReference>
<sequence length="218" mass="24879">MDVLAHCRVYPLANFYRPVPQFLQLPDSLGPGQVAFCHLIEHSFKFTPFKRRLWSECVKCSINEGSSILVIDVVSEWRDVIREAHVDVHYMNSTSILTMEGLQNFLIQLNTSPEEALKRCYLRDRLDKQIGGIIIDNLSYFTHDMTSYAALLKILRQLRQSFGCWVLTISYGLEYYNGVENSTATSNRGGALTRLPASYTSEMDAVILRETAQFGRLV</sequence>
<dbReference type="GO" id="GO:0005634">
    <property type="term" value="C:nucleus"/>
    <property type="evidence" value="ECO:0007669"/>
    <property type="project" value="InterPro"/>
</dbReference>
<name>A0A8J2X9I6_ZYGB2</name>
<dbReference type="Proteomes" id="UP000019375">
    <property type="component" value="Unassembled WGS sequence"/>
</dbReference>
<gene>
    <name evidence="1" type="ORF">BN860_01596g</name>
</gene>
<keyword evidence="2" id="KW-1185">Reference proteome</keyword>
<dbReference type="GO" id="GO:0000725">
    <property type="term" value="P:recombinational repair"/>
    <property type="evidence" value="ECO:0007669"/>
    <property type="project" value="InterPro"/>
</dbReference>
<dbReference type="AlphaFoldDB" id="A0A8J2X9I6"/>
<dbReference type="EMBL" id="HG316460">
    <property type="protein sequence ID" value="CDF90464.1"/>
    <property type="molecule type" value="Genomic_DNA"/>
</dbReference>
<dbReference type="Pfam" id="PF16836">
    <property type="entry name" value="PSY3"/>
    <property type="match status" value="1"/>
</dbReference>
<protein>
    <submittedName>
        <fullName evidence="1">ZYBA0S07-01596g1_1</fullName>
    </submittedName>
</protein>
<dbReference type="CDD" id="cd19480">
    <property type="entry name" value="Psy3"/>
    <property type="match status" value="1"/>
</dbReference>